<dbReference type="EMBL" id="JBAHYK010001468">
    <property type="protein sequence ID" value="KAL0567890.1"/>
    <property type="molecule type" value="Genomic_DNA"/>
</dbReference>
<comment type="caution">
    <text evidence="1">The sequence shown here is derived from an EMBL/GenBank/DDBJ whole genome shotgun (WGS) entry which is preliminary data.</text>
</comment>
<proteinExistence type="predicted"/>
<protein>
    <submittedName>
        <fullName evidence="1">Uncharacterized protein</fullName>
    </submittedName>
</protein>
<keyword evidence="2" id="KW-1185">Reference proteome</keyword>
<gene>
    <name evidence="1" type="ORF">V5O48_014105</name>
</gene>
<evidence type="ECO:0000313" key="2">
    <source>
        <dbReference type="Proteomes" id="UP001465976"/>
    </source>
</evidence>
<name>A0ABR3EY84_9AGAR</name>
<evidence type="ECO:0000313" key="1">
    <source>
        <dbReference type="EMBL" id="KAL0567890.1"/>
    </source>
</evidence>
<organism evidence="1 2">
    <name type="scientific">Marasmius crinis-equi</name>
    <dbReference type="NCBI Taxonomy" id="585013"/>
    <lineage>
        <taxon>Eukaryota</taxon>
        <taxon>Fungi</taxon>
        <taxon>Dikarya</taxon>
        <taxon>Basidiomycota</taxon>
        <taxon>Agaricomycotina</taxon>
        <taxon>Agaricomycetes</taxon>
        <taxon>Agaricomycetidae</taxon>
        <taxon>Agaricales</taxon>
        <taxon>Marasmiineae</taxon>
        <taxon>Marasmiaceae</taxon>
        <taxon>Marasmius</taxon>
    </lineage>
</organism>
<sequence>MYLIWAFDFKATKNTTGEDIQPDLDAYENIMQGVLPIPKPFDCIITPRHTKVPAIIEREFNKAIDTFVKLERDLAPADKEFVARR</sequence>
<reference evidence="1 2" key="1">
    <citation type="submission" date="2024-02" db="EMBL/GenBank/DDBJ databases">
        <title>A draft genome for the cacao thread blight pathogen Marasmius crinis-equi.</title>
        <authorList>
            <person name="Cohen S.P."/>
            <person name="Baruah I.K."/>
            <person name="Amoako-Attah I."/>
            <person name="Bukari Y."/>
            <person name="Meinhardt L.W."/>
            <person name="Bailey B.A."/>
        </authorList>
    </citation>
    <scope>NUCLEOTIDE SEQUENCE [LARGE SCALE GENOMIC DNA]</scope>
    <source>
        <strain evidence="1 2">GH-76</strain>
    </source>
</reference>
<dbReference type="Proteomes" id="UP001465976">
    <property type="component" value="Unassembled WGS sequence"/>
</dbReference>
<accession>A0ABR3EY84</accession>